<protein>
    <submittedName>
        <fullName evidence="3">Anti-sigma regulatory factor (Ser/Thr protein kinase)</fullName>
    </submittedName>
</protein>
<sequence length="139" mass="14516">MGETKPASTTFAVRPAVVMEDDSPSGIAHARDVARAFADSLVPPPAADRGEIVAVVVSELVTNALRHGGGRYRMLLSADADAVHVAVGDLSPEPPRERAPDYTGGTGGFGWHMVRCLTESVTVIPGPEPGKTVHAVIPR</sequence>
<dbReference type="RefSeq" id="WP_093717767.1">
    <property type="nucleotide sequence ID" value="NZ_FONG01000037.1"/>
</dbReference>
<dbReference type="OrthoDB" id="5184679at2"/>
<dbReference type="Gene3D" id="3.30.565.10">
    <property type="entry name" value="Histidine kinase-like ATPase, C-terminal domain"/>
    <property type="match status" value="1"/>
</dbReference>
<gene>
    <name evidence="3" type="ORF">SAMN05216251_1374</name>
</gene>
<dbReference type="GO" id="GO:0004674">
    <property type="term" value="F:protein serine/threonine kinase activity"/>
    <property type="evidence" value="ECO:0007669"/>
    <property type="project" value="UniProtKB-KW"/>
</dbReference>
<evidence type="ECO:0000256" key="1">
    <source>
        <dbReference type="ARBA" id="ARBA00022527"/>
    </source>
</evidence>
<organism evidence="3 4">
    <name type="scientific">Actinacidiphila alni</name>
    <dbReference type="NCBI Taxonomy" id="380248"/>
    <lineage>
        <taxon>Bacteria</taxon>
        <taxon>Bacillati</taxon>
        <taxon>Actinomycetota</taxon>
        <taxon>Actinomycetes</taxon>
        <taxon>Kitasatosporales</taxon>
        <taxon>Streptomycetaceae</taxon>
        <taxon>Actinacidiphila</taxon>
    </lineage>
</organism>
<dbReference type="SUPFAM" id="SSF55874">
    <property type="entry name" value="ATPase domain of HSP90 chaperone/DNA topoisomerase II/histidine kinase"/>
    <property type="match status" value="1"/>
</dbReference>
<evidence type="ECO:0000259" key="2">
    <source>
        <dbReference type="Pfam" id="PF13581"/>
    </source>
</evidence>
<keyword evidence="3" id="KW-0418">Kinase</keyword>
<proteinExistence type="predicted"/>
<keyword evidence="3" id="KW-0808">Transferase</keyword>
<dbReference type="Pfam" id="PF13581">
    <property type="entry name" value="HATPase_c_2"/>
    <property type="match status" value="1"/>
</dbReference>
<keyword evidence="1" id="KW-0723">Serine/threonine-protein kinase</keyword>
<name>A0A1I2MIL6_9ACTN</name>
<dbReference type="PANTHER" id="PTHR35526:SF3">
    <property type="entry name" value="ANTI-SIGMA-F FACTOR RSBW"/>
    <property type="match status" value="1"/>
</dbReference>
<evidence type="ECO:0000313" key="4">
    <source>
        <dbReference type="Proteomes" id="UP000199323"/>
    </source>
</evidence>
<dbReference type="InterPro" id="IPR003594">
    <property type="entry name" value="HATPase_dom"/>
</dbReference>
<dbReference type="EMBL" id="FONG01000037">
    <property type="protein sequence ID" value="SFF91344.1"/>
    <property type="molecule type" value="Genomic_DNA"/>
</dbReference>
<dbReference type="CDD" id="cd16936">
    <property type="entry name" value="HATPase_RsbW-like"/>
    <property type="match status" value="1"/>
</dbReference>
<dbReference type="InterPro" id="IPR036890">
    <property type="entry name" value="HATPase_C_sf"/>
</dbReference>
<dbReference type="PANTHER" id="PTHR35526">
    <property type="entry name" value="ANTI-SIGMA-F FACTOR RSBW-RELATED"/>
    <property type="match status" value="1"/>
</dbReference>
<evidence type="ECO:0000313" key="3">
    <source>
        <dbReference type="EMBL" id="SFF91344.1"/>
    </source>
</evidence>
<keyword evidence="4" id="KW-1185">Reference proteome</keyword>
<feature type="domain" description="Histidine kinase/HSP90-like ATPase" evidence="2">
    <location>
        <begin position="27"/>
        <end position="133"/>
    </location>
</feature>
<accession>A0A1I2MIL6</accession>
<dbReference type="Proteomes" id="UP000199323">
    <property type="component" value="Unassembled WGS sequence"/>
</dbReference>
<reference evidence="3 4" key="1">
    <citation type="submission" date="2016-10" db="EMBL/GenBank/DDBJ databases">
        <authorList>
            <person name="de Groot N.N."/>
        </authorList>
    </citation>
    <scope>NUCLEOTIDE SEQUENCE [LARGE SCALE GENOMIC DNA]</scope>
    <source>
        <strain evidence="3 4">CGMCC 4.3510</strain>
    </source>
</reference>
<dbReference type="InterPro" id="IPR050267">
    <property type="entry name" value="Anti-sigma-factor_SerPK"/>
</dbReference>
<dbReference type="AlphaFoldDB" id="A0A1I2MIL6"/>